<dbReference type="InterPro" id="IPR050624">
    <property type="entry name" value="HTH-type_Tx_Regulator"/>
</dbReference>
<reference evidence="4 5" key="1">
    <citation type="submission" date="2021-10" db="EMBL/GenBank/DDBJ databases">
        <title>Anaerobic single-cell dispensing facilitates the cultivation of human gut bacteria.</title>
        <authorList>
            <person name="Afrizal A."/>
        </authorList>
    </citation>
    <scope>NUCLEOTIDE SEQUENCE [LARGE SCALE GENOMIC DNA]</scope>
    <source>
        <strain evidence="4 5">CLA-AA-H244</strain>
    </source>
</reference>
<dbReference type="PANTHER" id="PTHR43479:SF7">
    <property type="entry name" value="TETR-FAMILY TRANSCRIPTIONAL REGULATOR"/>
    <property type="match status" value="1"/>
</dbReference>
<dbReference type="Gene3D" id="1.10.357.10">
    <property type="entry name" value="Tetracycline Repressor, domain 2"/>
    <property type="match status" value="1"/>
</dbReference>
<dbReference type="PANTHER" id="PTHR43479">
    <property type="entry name" value="ACREF/ENVCD OPERON REPRESSOR-RELATED"/>
    <property type="match status" value="1"/>
</dbReference>
<feature type="DNA-binding region" description="H-T-H motif" evidence="2">
    <location>
        <begin position="28"/>
        <end position="47"/>
    </location>
</feature>
<feature type="domain" description="HTH tetR-type" evidence="3">
    <location>
        <begin position="5"/>
        <end position="65"/>
    </location>
</feature>
<dbReference type="Pfam" id="PF14278">
    <property type="entry name" value="TetR_C_8"/>
    <property type="match status" value="1"/>
</dbReference>
<dbReference type="RefSeq" id="WP_308728219.1">
    <property type="nucleotide sequence ID" value="NZ_JAJEQF010000017.1"/>
</dbReference>
<name>A0AAE3AXY5_9FIRM</name>
<organism evidence="4 5">
    <name type="scientific">Gallintestinimicrobium propionicum</name>
    <dbReference type="NCBI Taxonomy" id="2981770"/>
    <lineage>
        <taxon>Bacteria</taxon>
        <taxon>Bacillati</taxon>
        <taxon>Bacillota</taxon>
        <taxon>Clostridia</taxon>
        <taxon>Lachnospirales</taxon>
        <taxon>Lachnospiraceae</taxon>
        <taxon>Gallintestinimicrobium</taxon>
    </lineage>
</organism>
<protein>
    <submittedName>
        <fullName evidence="4">TetR/AcrR family transcriptional regulator C-terminal domain-containing protein</fullName>
    </submittedName>
</protein>
<dbReference type="PROSITE" id="PS50977">
    <property type="entry name" value="HTH_TETR_2"/>
    <property type="match status" value="1"/>
</dbReference>
<dbReference type="InterPro" id="IPR009057">
    <property type="entry name" value="Homeodomain-like_sf"/>
</dbReference>
<keyword evidence="5" id="KW-1185">Reference proteome</keyword>
<dbReference type="EMBL" id="JAJEQF010000017">
    <property type="protein sequence ID" value="MCC2167660.1"/>
    <property type="molecule type" value="Genomic_DNA"/>
</dbReference>
<comment type="caution">
    <text evidence="4">The sequence shown here is derived from an EMBL/GenBank/DDBJ whole genome shotgun (WGS) entry which is preliminary data.</text>
</comment>
<dbReference type="SUPFAM" id="SSF46689">
    <property type="entry name" value="Homeodomain-like"/>
    <property type="match status" value="1"/>
</dbReference>
<evidence type="ECO:0000256" key="2">
    <source>
        <dbReference type="PROSITE-ProRule" id="PRU00335"/>
    </source>
</evidence>
<sequence>MADSNITKNALAVSMKKLMEKKPFSKISVGDICEDCGMNRKSFYYHFRDKYDLVNWIFYVDFIERMDWSSCRNEWDMLEALCSHFYRERLFYQNALQVEGQNSFREYFCGMLRPVLMLLTQNLVEEGRKKEFYIAFLCEGVLGELVYWLREGSKITPEEFVEDLHDISLGLARKIIAEEAGTQNVIPILQNKEV</sequence>
<proteinExistence type="predicted"/>
<evidence type="ECO:0000313" key="5">
    <source>
        <dbReference type="Proteomes" id="UP001199355"/>
    </source>
</evidence>
<accession>A0AAE3AXY5</accession>
<dbReference type="GO" id="GO:0003677">
    <property type="term" value="F:DNA binding"/>
    <property type="evidence" value="ECO:0007669"/>
    <property type="project" value="UniProtKB-UniRule"/>
</dbReference>
<evidence type="ECO:0000259" key="3">
    <source>
        <dbReference type="PROSITE" id="PS50977"/>
    </source>
</evidence>
<keyword evidence="1 2" id="KW-0238">DNA-binding</keyword>
<evidence type="ECO:0000313" key="4">
    <source>
        <dbReference type="EMBL" id="MCC2167660.1"/>
    </source>
</evidence>
<dbReference type="AlphaFoldDB" id="A0AAE3AXY5"/>
<dbReference type="Proteomes" id="UP001199355">
    <property type="component" value="Unassembled WGS sequence"/>
</dbReference>
<dbReference type="Pfam" id="PF00440">
    <property type="entry name" value="TetR_N"/>
    <property type="match status" value="1"/>
</dbReference>
<dbReference type="InterPro" id="IPR001647">
    <property type="entry name" value="HTH_TetR"/>
</dbReference>
<evidence type="ECO:0000256" key="1">
    <source>
        <dbReference type="ARBA" id="ARBA00023125"/>
    </source>
</evidence>
<gene>
    <name evidence="4" type="ORF">LKD45_08150</name>
</gene>
<dbReference type="InterPro" id="IPR039532">
    <property type="entry name" value="TetR_C_Firmicutes"/>
</dbReference>